<dbReference type="AlphaFoldDB" id="A0A6G0U6M7"/>
<feature type="transmembrane region" description="Helical" evidence="2">
    <location>
        <begin position="397"/>
        <end position="417"/>
    </location>
</feature>
<dbReference type="EMBL" id="VYZN01000002">
    <property type="protein sequence ID" value="KAE9544269.1"/>
    <property type="molecule type" value="Genomic_DNA"/>
</dbReference>
<feature type="region of interest" description="Disordered" evidence="1">
    <location>
        <begin position="265"/>
        <end position="294"/>
    </location>
</feature>
<reference evidence="3 4" key="1">
    <citation type="submission" date="2019-08" db="EMBL/GenBank/DDBJ databases">
        <title>The genome of the soybean aphid Biotype 1, its phylome, world population structure and adaptation to the North American continent.</title>
        <authorList>
            <person name="Giordano R."/>
            <person name="Donthu R.K."/>
            <person name="Hernandez A.G."/>
            <person name="Wright C.L."/>
            <person name="Zimin A.V."/>
        </authorList>
    </citation>
    <scope>NUCLEOTIDE SEQUENCE [LARGE SCALE GENOMIC DNA]</scope>
    <source>
        <tissue evidence="3">Whole aphids</tissue>
    </source>
</reference>
<comment type="caution">
    <text evidence="3">The sequence shown here is derived from an EMBL/GenBank/DDBJ whole genome shotgun (WGS) entry which is preliminary data.</text>
</comment>
<keyword evidence="2" id="KW-1133">Transmembrane helix</keyword>
<sequence length="482" mass="54107">MFVSGAVTVYLGLASLDGGGGRRPVCHVASRLHDVLHRPNNPTFLPHVLGLRVHLQQPLQYLFVPGVGPSGPGNGRRQSLVHGRYRDLCAPGVRRVVDGPSVRVAVLGAQNSQAVLDFRPEYKPFDVLLLGPGVEEHRYVRKRLGIEWRGRDERQQVRVRLELLVRVLGVIQRRLSDVRERLELHVRLATPVVGLEEGVRYLHVPLWRLDRLGVRRVQRRPPLGWQHQPGGAHAVLGVGLARGGDWPFSSLERGLSHCTQFTVRRRTGSGPRGTAAAGRVTGGHRHRRRRTGTTRLRSDDAVADVEQRPDHRVFAVHAPLNQVRGHVHRRYVHGRRVARRQTGTVNAAGHAGRVWIRYQVTRRHCLLGGERPVTGPDRRLRYVLQYGKSVHAEHGPAAGVVVVVVIVSAAQLLLLLLPVIARTATDGVSDEETSVRVVKMHLDWSHKTCQQQFIDYYKLQITSSYKFCKVWRVKQTGETDRA</sequence>
<proteinExistence type="predicted"/>
<gene>
    <name evidence="3" type="ORF">AGLY_001448</name>
</gene>
<evidence type="ECO:0000256" key="2">
    <source>
        <dbReference type="SAM" id="Phobius"/>
    </source>
</evidence>
<keyword evidence="4" id="KW-1185">Reference proteome</keyword>
<dbReference type="Proteomes" id="UP000475862">
    <property type="component" value="Unassembled WGS sequence"/>
</dbReference>
<keyword evidence="2" id="KW-0472">Membrane</keyword>
<accession>A0A6G0U6M7</accession>
<evidence type="ECO:0000313" key="4">
    <source>
        <dbReference type="Proteomes" id="UP000475862"/>
    </source>
</evidence>
<name>A0A6G0U6M7_APHGL</name>
<feature type="compositionally biased region" description="Basic residues" evidence="1">
    <location>
        <begin position="282"/>
        <end position="292"/>
    </location>
</feature>
<organism evidence="3 4">
    <name type="scientific">Aphis glycines</name>
    <name type="common">Soybean aphid</name>
    <dbReference type="NCBI Taxonomy" id="307491"/>
    <lineage>
        <taxon>Eukaryota</taxon>
        <taxon>Metazoa</taxon>
        <taxon>Ecdysozoa</taxon>
        <taxon>Arthropoda</taxon>
        <taxon>Hexapoda</taxon>
        <taxon>Insecta</taxon>
        <taxon>Pterygota</taxon>
        <taxon>Neoptera</taxon>
        <taxon>Paraneoptera</taxon>
        <taxon>Hemiptera</taxon>
        <taxon>Sternorrhyncha</taxon>
        <taxon>Aphidomorpha</taxon>
        <taxon>Aphidoidea</taxon>
        <taxon>Aphididae</taxon>
        <taxon>Aphidini</taxon>
        <taxon>Aphis</taxon>
        <taxon>Aphis</taxon>
    </lineage>
</organism>
<evidence type="ECO:0000313" key="3">
    <source>
        <dbReference type="EMBL" id="KAE9544269.1"/>
    </source>
</evidence>
<evidence type="ECO:0000256" key="1">
    <source>
        <dbReference type="SAM" id="MobiDB-lite"/>
    </source>
</evidence>
<keyword evidence="2" id="KW-0812">Transmembrane</keyword>
<protein>
    <submittedName>
        <fullName evidence="3">Uncharacterized protein</fullName>
    </submittedName>
</protein>